<dbReference type="Pfam" id="PF00176">
    <property type="entry name" value="SNF2-rel_dom"/>
    <property type="match status" value="1"/>
</dbReference>
<feature type="domain" description="Helicase ATP-binding" evidence="6">
    <location>
        <begin position="140"/>
        <end position="315"/>
    </location>
</feature>
<sequence>MVTHEGTEEQQYAVGMRVIIRGQEWLITKAEQYSFGYEAQEQNRIRADFTEHKRYALTCVGIDPLVRDYQATFLTDLEQDIEQVDPSRTRFVLDTSAQARESHLYIESMLRSTVPTDEKIHVAEGAAMDNLPYQFEPAKQALEQPRQRILIADAVGLGKTLEAGILMSELIRRGKGGRILVITSKNMMAQFQREMWDHFTIPLTNLDSSRIQRIRTEIPANANPFNYYDKVIISIDTLKRDIEYGAALDNSYWDIIVIDEAQNVANRANGGRQAQRTRLANRLAKRSDSLIMLSATPHDGSARSFASLMNMLDPTTLPNPDEYHKDDIRQLYIRRFKKDVAGDVSGHFPPPRIVEEDVRATCEEEAAFDCLTHMTLTAQMHDHTRRSMLFRTTLEKSLFSSPAACIKTIDERIKRLESRAGKANDEVKLANIEHDITELKELRALVKKIIPERFARYQKLLQLLTSKEYGWKRAKDDRIVIFTERIETKNFLVEHLKADLNLNDRQIIGMDGSMSDLEQQELVADFNDPKKPVRILVASDVASEGLNLHHLAHRLIHFDTPWSLMVFQQRNGRIDRYGQGEKPDIRFMRIGSENPRIKGDERILQVLINKEKQARDNIGDPAILMNAYDVNDETLVTAQAMEDGESAEHFAARLDGNVKESRIDIDVDDDDDGEFDPFAFIQQLNAEEGSEGQHGDDNAFAESPYQQFNERSLQLMDDLQFVDAGLHAPRISAHAGITDFRELSDTSGFALEFSKDSQLYRWLVRRTPNPEVLHDHTASWSTDVDYVRAQSQGLMAQLSDERWSNTQFLWALSPISEWVKMKSSSALYKRNEAPIIGVTNGTISPSETIVLLTGSIANNRAIPIINEWAGLRYRDGAFVEFMTIEDVWKATGYRGERDVNGIRRYINTVQDDDLTEHQVATASAVLPDAIRRMTAQLNKDKQSYSERAAQHIDEQLDRINQWQQESRLLTGKRTDRETDQIFNDYGQWVRDSYTATGKPVIRVAAAFTGVAGAQR</sequence>
<dbReference type="PANTHER" id="PTHR45766">
    <property type="entry name" value="DNA ANNEALING HELICASE AND ENDONUCLEASE ZRANB3 FAMILY MEMBER"/>
    <property type="match status" value="1"/>
</dbReference>
<dbReference type="AlphaFoldDB" id="A0A4Q5A6N8"/>
<evidence type="ECO:0000256" key="4">
    <source>
        <dbReference type="ARBA" id="ARBA00022840"/>
    </source>
</evidence>
<dbReference type="PROSITE" id="PS51192">
    <property type="entry name" value="HELICASE_ATP_BIND_1"/>
    <property type="match status" value="1"/>
</dbReference>
<evidence type="ECO:0000259" key="6">
    <source>
        <dbReference type="PROSITE" id="PS51192"/>
    </source>
</evidence>
<keyword evidence="5" id="KW-0175">Coiled coil</keyword>
<comment type="caution">
    <text evidence="8">The sequence shown here is derived from an EMBL/GenBank/DDBJ whole genome shotgun (WGS) entry which is preliminary data.</text>
</comment>
<dbReference type="InterPro" id="IPR001650">
    <property type="entry name" value="Helicase_C-like"/>
</dbReference>
<dbReference type="Pfam" id="PF00271">
    <property type="entry name" value="Helicase_C"/>
    <property type="match status" value="1"/>
</dbReference>
<dbReference type="EMBL" id="RYUM01000010">
    <property type="protein sequence ID" value="RYQ19180.1"/>
    <property type="molecule type" value="Genomic_DNA"/>
</dbReference>
<evidence type="ECO:0000256" key="5">
    <source>
        <dbReference type="SAM" id="Coils"/>
    </source>
</evidence>
<dbReference type="SMART" id="SM00490">
    <property type="entry name" value="HELICc"/>
    <property type="match status" value="1"/>
</dbReference>
<dbReference type="InterPro" id="IPR057342">
    <property type="entry name" value="DEXDc_RapA"/>
</dbReference>
<dbReference type="Proteomes" id="UP000291187">
    <property type="component" value="Unassembled WGS sequence"/>
</dbReference>
<feature type="domain" description="Helicase C-terminal" evidence="7">
    <location>
        <begin position="456"/>
        <end position="631"/>
    </location>
</feature>
<gene>
    <name evidence="8" type="ORF">PG2071B_0955</name>
</gene>
<keyword evidence="3 8" id="KW-0347">Helicase</keyword>
<dbReference type="RefSeq" id="WP_101456130.1">
    <property type="nucleotide sequence ID" value="NZ_PCHD01000008.1"/>
</dbReference>
<keyword evidence="1" id="KW-0547">Nucleotide-binding</keyword>
<accession>A0A4Q5A6N8</accession>
<dbReference type="SMART" id="SM00487">
    <property type="entry name" value="DEXDc"/>
    <property type="match status" value="1"/>
</dbReference>
<proteinExistence type="predicted"/>
<name>A0A4Q5A6N8_9BIFI</name>
<keyword evidence="4" id="KW-0067">ATP-binding</keyword>
<evidence type="ECO:0000256" key="3">
    <source>
        <dbReference type="ARBA" id="ARBA00022806"/>
    </source>
</evidence>
<dbReference type="CDD" id="cd18793">
    <property type="entry name" value="SF2_C_SNF"/>
    <property type="match status" value="1"/>
</dbReference>
<dbReference type="PANTHER" id="PTHR45766:SF6">
    <property type="entry name" value="SWI_SNF-RELATED MATRIX-ASSOCIATED ACTIN-DEPENDENT REGULATOR OF CHROMATIN SUBFAMILY A-LIKE PROTEIN 1"/>
    <property type="match status" value="1"/>
</dbReference>
<dbReference type="GO" id="GO:0005524">
    <property type="term" value="F:ATP binding"/>
    <property type="evidence" value="ECO:0007669"/>
    <property type="project" value="UniProtKB-KW"/>
</dbReference>
<dbReference type="GO" id="GO:0016787">
    <property type="term" value="F:hydrolase activity"/>
    <property type="evidence" value="ECO:0007669"/>
    <property type="project" value="UniProtKB-KW"/>
</dbReference>
<evidence type="ECO:0000256" key="2">
    <source>
        <dbReference type="ARBA" id="ARBA00022801"/>
    </source>
</evidence>
<keyword evidence="2" id="KW-0378">Hydrolase</keyword>
<dbReference type="InterPro" id="IPR027417">
    <property type="entry name" value="P-loop_NTPase"/>
</dbReference>
<feature type="coiled-coil region" evidence="5">
    <location>
        <begin position="406"/>
        <end position="442"/>
    </location>
</feature>
<dbReference type="GO" id="GO:0004386">
    <property type="term" value="F:helicase activity"/>
    <property type="evidence" value="ECO:0007669"/>
    <property type="project" value="UniProtKB-KW"/>
</dbReference>
<dbReference type="InterPro" id="IPR049730">
    <property type="entry name" value="SNF2/RAD54-like_C"/>
</dbReference>
<dbReference type="Gene3D" id="3.40.50.300">
    <property type="entry name" value="P-loop containing nucleotide triphosphate hydrolases"/>
    <property type="match status" value="1"/>
</dbReference>
<evidence type="ECO:0000259" key="7">
    <source>
        <dbReference type="PROSITE" id="PS51194"/>
    </source>
</evidence>
<dbReference type="InterPro" id="IPR014001">
    <property type="entry name" value="Helicase_ATP-bd"/>
</dbReference>
<dbReference type="Gene3D" id="3.40.50.10810">
    <property type="entry name" value="Tandem AAA-ATPase domain"/>
    <property type="match status" value="1"/>
</dbReference>
<organism evidence="8 9">
    <name type="scientific">Bifidobacterium pseudolongum subsp. globosum</name>
    <dbReference type="NCBI Taxonomy" id="1690"/>
    <lineage>
        <taxon>Bacteria</taxon>
        <taxon>Bacillati</taxon>
        <taxon>Actinomycetota</taxon>
        <taxon>Actinomycetes</taxon>
        <taxon>Bifidobacteriales</taxon>
        <taxon>Bifidobacteriaceae</taxon>
        <taxon>Bifidobacterium</taxon>
    </lineage>
</organism>
<dbReference type="SUPFAM" id="SSF52540">
    <property type="entry name" value="P-loop containing nucleoside triphosphate hydrolases"/>
    <property type="match status" value="2"/>
</dbReference>
<dbReference type="InterPro" id="IPR000330">
    <property type="entry name" value="SNF2_N"/>
</dbReference>
<evidence type="ECO:0000313" key="8">
    <source>
        <dbReference type="EMBL" id="RYQ19180.1"/>
    </source>
</evidence>
<evidence type="ECO:0000313" key="9">
    <source>
        <dbReference type="Proteomes" id="UP000291187"/>
    </source>
</evidence>
<dbReference type="CDD" id="cd18011">
    <property type="entry name" value="DEXDc_RapA"/>
    <property type="match status" value="1"/>
</dbReference>
<evidence type="ECO:0000256" key="1">
    <source>
        <dbReference type="ARBA" id="ARBA00022741"/>
    </source>
</evidence>
<dbReference type="InterPro" id="IPR038718">
    <property type="entry name" value="SNF2-like_sf"/>
</dbReference>
<reference evidence="8 9" key="1">
    <citation type="submission" date="2018-12" db="EMBL/GenBank/DDBJ databases">
        <title>Unveiling genomic diversity among members of the Bifidobacterium pseudolongum species, a widely distributed gut commensal of the animal kingdom.</title>
        <authorList>
            <person name="Lugli G.A."/>
            <person name="Duranti S."/>
            <person name="Albert K."/>
            <person name="Mancabelli L."/>
            <person name="Napoli S."/>
            <person name="Viappiani A."/>
            <person name="Anzalone R."/>
            <person name="Longhi G."/>
            <person name="Milani C."/>
            <person name="Turroni F."/>
            <person name="Alessandri G."/>
            <person name="Sela D.A."/>
            <person name="Van Sinderen D."/>
            <person name="Ventura M."/>
        </authorList>
    </citation>
    <scope>NUCLEOTIDE SEQUENCE [LARGE SCALE GENOMIC DNA]</scope>
    <source>
        <strain evidence="8 9">2071B</strain>
    </source>
</reference>
<dbReference type="PROSITE" id="PS51194">
    <property type="entry name" value="HELICASE_CTER"/>
    <property type="match status" value="1"/>
</dbReference>
<protein>
    <submittedName>
        <fullName evidence="8">SNF2-related helicase</fullName>
    </submittedName>
</protein>